<dbReference type="AlphaFoldDB" id="A0A1F2PL87"/>
<comment type="caution">
    <text evidence="2">The sequence shown here is derived from an EMBL/GenBank/DDBJ whole genome shotgun (WGS) entry which is preliminary data.</text>
</comment>
<dbReference type="EMBL" id="LKEU01000012">
    <property type="protein sequence ID" value="OFV72097.1"/>
    <property type="molecule type" value="Genomic_DNA"/>
</dbReference>
<feature type="compositionally biased region" description="Acidic residues" evidence="1">
    <location>
        <begin position="110"/>
        <end position="120"/>
    </location>
</feature>
<sequence length="120" mass="13761">MKLSDIGKEREQQSLQELFEVELEKVIENIMDKRTYPGDKRKIQINVIVVPKSERDKLRLTYDIKTTLAPIMGGETGMDIITTITGKYETRPSISTSRIPGQVDYRDVLPDDDGVYPEEE</sequence>
<dbReference type="Proteomes" id="UP000176244">
    <property type="component" value="Unassembled WGS sequence"/>
</dbReference>
<dbReference type="STRING" id="52694.ACWI_03470"/>
<protein>
    <recommendedName>
        <fullName evidence="4">Replication terminator protein</fullName>
    </recommendedName>
</protein>
<feature type="region of interest" description="Disordered" evidence="1">
    <location>
        <begin position="92"/>
        <end position="120"/>
    </location>
</feature>
<accession>A0A1F2PL87</accession>
<evidence type="ECO:0000313" key="2">
    <source>
        <dbReference type="EMBL" id="OFV72097.1"/>
    </source>
</evidence>
<evidence type="ECO:0000256" key="1">
    <source>
        <dbReference type="SAM" id="MobiDB-lite"/>
    </source>
</evidence>
<name>A0A1F2PL87_9FIRM</name>
<dbReference type="OrthoDB" id="1956472at2"/>
<evidence type="ECO:0008006" key="4">
    <source>
        <dbReference type="Google" id="ProtNLM"/>
    </source>
</evidence>
<reference evidence="2 3" key="1">
    <citation type="submission" date="2015-09" db="EMBL/GenBank/DDBJ databases">
        <title>Genome sequence of Acetobacterium wieringae DSM 1911.</title>
        <authorList>
            <person name="Poehlein A."/>
            <person name="Bengelsdorf F.R."/>
            <person name="Schiel-Bengelsdorf B."/>
            <person name="Duerre P."/>
            <person name="Daniel R."/>
        </authorList>
    </citation>
    <scope>NUCLEOTIDE SEQUENCE [LARGE SCALE GENOMIC DNA]</scope>
    <source>
        <strain evidence="2 3">DSM 1911</strain>
    </source>
</reference>
<organism evidence="2 3">
    <name type="scientific">Acetobacterium wieringae</name>
    <dbReference type="NCBI Taxonomy" id="52694"/>
    <lineage>
        <taxon>Bacteria</taxon>
        <taxon>Bacillati</taxon>
        <taxon>Bacillota</taxon>
        <taxon>Clostridia</taxon>
        <taxon>Eubacteriales</taxon>
        <taxon>Eubacteriaceae</taxon>
        <taxon>Acetobacterium</taxon>
    </lineage>
</organism>
<proteinExistence type="predicted"/>
<dbReference type="RefSeq" id="WP_070369720.1">
    <property type="nucleotide sequence ID" value="NZ_LKEU01000012.1"/>
</dbReference>
<evidence type="ECO:0000313" key="3">
    <source>
        <dbReference type="Proteomes" id="UP000176244"/>
    </source>
</evidence>
<gene>
    <name evidence="2" type="ORF">ACWI_03470</name>
</gene>